<dbReference type="AlphaFoldDB" id="A0AB34JAZ6"/>
<evidence type="ECO:0000313" key="1">
    <source>
        <dbReference type="EMBL" id="KAL1515776.1"/>
    </source>
</evidence>
<comment type="caution">
    <text evidence="1">The sequence shown here is derived from an EMBL/GenBank/DDBJ whole genome shotgun (WGS) entry which is preliminary data.</text>
</comment>
<name>A0AB34JAZ6_PRYPA</name>
<evidence type="ECO:0000313" key="2">
    <source>
        <dbReference type="Proteomes" id="UP001515480"/>
    </source>
</evidence>
<protein>
    <submittedName>
        <fullName evidence="1">Uncharacterized protein</fullName>
    </submittedName>
</protein>
<dbReference type="Proteomes" id="UP001515480">
    <property type="component" value="Unassembled WGS sequence"/>
</dbReference>
<proteinExistence type="predicted"/>
<accession>A0AB34JAZ6</accession>
<organism evidence="1 2">
    <name type="scientific">Prymnesium parvum</name>
    <name type="common">Toxic golden alga</name>
    <dbReference type="NCBI Taxonomy" id="97485"/>
    <lineage>
        <taxon>Eukaryota</taxon>
        <taxon>Haptista</taxon>
        <taxon>Haptophyta</taxon>
        <taxon>Prymnesiophyceae</taxon>
        <taxon>Prymnesiales</taxon>
        <taxon>Prymnesiaceae</taxon>
        <taxon>Prymnesium</taxon>
    </lineage>
</organism>
<keyword evidence="2" id="KW-1185">Reference proteome</keyword>
<dbReference type="EMBL" id="JBGBPQ010000011">
    <property type="protein sequence ID" value="KAL1515776.1"/>
    <property type="molecule type" value="Genomic_DNA"/>
</dbReference>
<sequence length="101" mass="11217">MAQGLLWHRHRGAHRLQHHTQLSLPAVCQTSAAATISRALGEQTTRRSAGLSAERRRLFCSRGFSVLSVCARCRGSYRCLKWRASTSSPLCQDNHCVIAGR</sequence>
<reference evidence="1 2" key="1">
    <citation type="journal article" date="2024" name="Science">
        <title>Giant polyketide synthase enzymes in the biosynthesis of giant marine polyether toxins.</title>
        <authorList>
            <person name="Fallon T.R."/>
            <person name="Shende V.V."/>
            <person name="Wierzbicki I.H."/>
            <person name="Pendleton A.L."/>
            <person name="Watervoot N.F."/>
            <person name="Auber R.P."/>
            <person name="Gonzalez D.J."/>
            <person name="Wisecaver J.H."/>
            <person name="Moore B.S."/>
        </authorList>
    </citation>
    <scope>NUCLEOTIDE SEQUENCE [LARGE SCALE GENOMIC DNA]</scope>
    <source>
        <strain evidence="1 2">12B1</strain>
    </source>
</reference>
<gene>
    <name evidence="1" type="ORF">AB1Y20_002392</name>
</gene>